<dbReference type="InterPro" id="IPR010982">
    <property type="entry name" value="Lambda_DNA-bd_dom_sf"/>
</dbReference>
<keyword evidence="1" id="KW-0472">Membrane</keyword>
<dbReference type="PANTHER" id="PTHR34475:SF1">
    <property type="entry name" value="CYTOSKELETON PROTEIN RODZ"/>
    <property type="match status" value="1"/>
</dbReference>
<gene>
    <name evidence="4" type="ORF">ACFOPQ_10820</name>
</gene>
<keyword evidence="1" id="KW-1133">Transmembrane helix</keyword>
<dbReference type="Pfam" id="PF08308">
    <property type="entry name" value="PEGA"/>
    <property type="match status" value="1"/>
</dbReference>
<proteinExistence type="predicted"/>
<dbReference type="EMBL" id="JBHRZF010000134">
    <property type="protein sequence ID" value="MFC3861251.1"/>
    <property type="molecule type" value="Genomic_DNA"/>
</dbReference>
<comment type="caution">
    <text evidence="4">The sequence shown here is derived from an EMBL/GenBank/DDBJ whole genome shotgun (WGS) entry which is preliminary data.</text>
</comment>
<evidence type="ECO:0000259" key="3">
    <source>
        <dbReference type="Pfam" id="PF13464"/>
    </source>
</evidence>
<feature type="domain" description="Cytoskeleton protein RodZ-like C-terminal" evidence="3">
    <location>
        <begin position="247"/>
        <end position="308"/>
    </location>
</feature>
<organism evidence="4 5">
    <name type="scientific">Deinococcus antarcticus</name>
    <dbReference type="NCBI Taxonomy" id="1298767"/>
    <lineage>
        <taxon>Bacteria</taxon>
        <taxon>Thermotogati</taxon>
        <taxon>Deinococcota</taxon>
        <taxon>Deinococci</taxon>
        <taxon>Deinococcales</taxon>
        <taxon>Deinococcaceae</taxon>
        <taxon>Deinococcus</taxon>
    </lineage>
</organism>
<evidence type="ECO:0000313" key="4">
    <source>
        <dbReference type="EMBL" id="MFC3861251.1"/>
    </source>
</evidence>
<keyword evidence="5" id="KW-1185">Reference proteome</keyword>
<dbReference type="InterPro" id="IPR013229">
    <property type="entry name" value="PEGA"/>
</dbReference>
<reference evidence="5" key="1">
    <citation type="journal article" date="2019" name="Int. J. Syst. Evol. Microbiol.">
        <title>The Global Catalogue of Microorganisms (GCM) 10K type strain sequencing project: providing services to taxonomists for standard genome sequencing and annotation.</title>
        <authorList>
            <consortium name="The Broad Institute Genomics Platform"/>
            <consortium name="The Broad Institute Genome Sequencing Center for Infectious Disease"/>
            <person name="Wu L."/>
            <person name="Ma J."/>
        </authorList>
    </citation>
    <scope>NUCLEOTIDE SEQUENCE [LARGE SCALE GENOMIC DNA]</scope>
    <source>
        <strain evidence="5">CCTCC AB 2013263</strain>
    </source>
</reference>
<dbReference type="Pfam" id="PF13413">
    <property type="entry name" value="HTH_25"/>
    <property type="match status" value="1"/>
</dbReference>
<accession>A0ABV8A9L2</accession>
<evidence type="ECO:0000313" key="5">
    <source>
        <dbReference type="Proteomes" id="UP001595748"/>
    </source>
</evidence>
<feature type="domain" description="PEGA" evidence="2">
    <location>
        <begin position="145"/>
        <end position="208"/>
    </location>
</feature>
<evidence type="ECO:0000259" key="2">
    <source>
        <dbReference type="Pfam" id="PF08308"/>
    </source>
</evidence>
<keyword evidence="1" id="KW-0812">Transmembrane</keyword>
<name>A0ABV8A9L2_9DEIO</name>
<dbReference type="RefSeq" id="WP_380077961.1">
    <property type="nucleotide sequence ID" value="NZ_JBHRZF010000134.1"/>
</dbReference>
<dbReference type="Gene3D" id="1.10.260.40">
    <property type="entry name" value="lambda repressor-like DNA-binding domains"/>
    <property type="match status" value="1"/>
</dbReference>
<sequence>MTFGAALKQAREAQGDELADVSARTRIRSEYLRAIEAENLSALPERALVRSYITTYARDLALDPAPLLADLEELYPDSTPTVQRSYLDTTEPARRGCGAALPTLLAILLIGGAAGYSFWQSRTPARTAAKAPVETEEPVLPVNVNLTVESLPDGAKVFLDNRELGRAPIRSFPTEARKGAVLRVEYGGRMPFKQNIDLRQGRHLKVRLMPLNMGASIMTDAMTGQVQESLPVPVPPPPPVPVKGVTVTLSGASWMRVTGPDGVILYEGTLPAGTTRTFPNSSLIRAGNAGVVKVSVDGRAAETMGPDGQALTRRY</sequence>
<protein>
    <submittedName>
        <fullName evidence="4">RodZ domain-containing protein</fullName>
    </submittedName>
</protein>
<dbReference type="PANTHER" id="PTHR34475">
    <property type="match status" value="1"/>
</dbReference>
<dbReference type="Pfam" id="PF13464">
    <property type="entry name" value="RodZ_C"/>
    <property type="match status" value="1"/>
</dbReference>
<dbReference type="InterPro" id="IPR050400">
    <property type="entry name" value="Bact_Cytoskel_RodZ"/>
</dbReference>
<feature type="transmembrane region" description="Helical" evidence="1">
    <location>
        <begin position="99"/>
        <end position="119"/>
    </location>
</feature>
<evidence type="ECO:0000256" key="1">
    <source>
        <dbReference type="SAM" id="Phobius"/>
    </source>
</evidence>
<dbReference type="InterPro" id="IPR025194">
    <property type="entry name" value="RodZ-like_C"/>
</dbReference>
<dbReference type="Proteomes" id="UP001595748">
    <property type="component" value="Unassembled WGS sequence"/>
</dbReference>